<dbReference type="InterPro" id="IPR036038">
    <property type="entry name" value="Aminotransferase-like"/>
</dbReference>
<evidence type="ECO:0000256" key="7">
    <source>
        <dbReference type="ARBA" id="ARBA00022605"/>
    </source>
</evidence>
<keyword evidence="7 16" id="KW-0028">Amino-acid biosynthesis</keyword>
<evidence type="ECO:0000256" key="8">
    <source>
        <dbReference type="ARBA" id="ARBA00022679"/>
    </source>
</evidence>
<evidence type="ECO:0000256" key="12">
    <source>
        <dbReference type="ARBA" id="ARBA00048798"/>
    </source>
</evidence>
<protein>
    <recommendedName>
        <fullName evidence="16">Branched-chain-amino-acid aminotransferase</fullName>
        <ecNumber evidence="16">2.6.1.42</ecNumber>
    </recommendedName>
</protein>
<comment type="pathway">
    <text evidence="3">Amino-acid biosynthesis; L-valine biosynthesis; L-valine from pyruvate: step 4/4.</text>
</comment>
<evidence type="ECO:0000256" key="11">
    <source>
        <dbReference type="ARBA" id="ARBA00048212"/>
    </source>
</evidence>
<evidence type="ECO:0000313" key="17">
    <source>
        <dbReference type="EMBL" id="QEV05010.1"/>
    </source>
</evidence>
<proteinExistence type="inferred from homology"/>
<keyword evidence="10 16" id="KW-0100">Branched-chain amino acid biosynthesis</keyword>
<organism evidence="17 18">
    <name type="scientific">Streptomyces prasinus</name>
    <dbReference type="NCBI Taxonomy" id="67345"/>
    <lineage>
        <taxon>Bacteria</taxon>
        <taxon>Bacillati</taxon>
        <taxon>Actinomycetota</taxon>
        <taxon>Actinomycetes</taxon>
        <taxon>Kitasatosporales</taxon>
        <taxon>Streptomycetaceae</taxon>
        <taxon>Streptomyces</taxon>
    </lineage>
</organism>
<dbReference type="InterPro" id="IPR043131">
    <property type="entry name" value="BCAT-like_N"/>
</dbReference>
<dbReference type="NCBIfam" id="NF009897">
    <property type="entry name" value="PRK13357.1"/>
    <property type="match status" value="1"/>
</dbReference>
<dbReference type="InterPro" id="IPR033939">
    <property type="entry name" value="BCAT_family"/>
</dbReference>
<evidence type="ECO:0000256" key="14">
    <source>
        <dbReference type="RuleBase" id="RU004106"/>
    </source>
</evidence>
<dbReference type="GO" id="GO:0004084">
    <property type="term" value="F:branched-chain-amino-acid transaminase activity"/>
    <property type="evidence" value="ECO:0007669"/>
    <property type="project" value="UniProtKB-EC"/>
</dbReference>
<evidence type="ECO:0000256" key="4">
    <source>
        <dbReference type="ARBA" id="ARBA00005072"/>
    </source>
</evidence>
<evidence type="ECO:0000256" key="9">
    <source>
        <dbReference type="ARBA" id="ARBA00022898"/>
    </source>
</evidence>
<dbReference type="RefSeq" id="WP_079061103.1">
    <property type="nucleotide sequence ID" value="NZ_CP023697.1"/>
</dbReference>
<sequence>MAEFGESFTAHMVTSEWTVDGGWGPLELGPHAPVSVPPSMVGLHYGQVVFEGLKVYRQADGSVGIFRAQAHAARLADSARRLVIPPLPEPMFLKAVDLLTAANQDSLPRDAGSGLSLYLRPLLFASDSSLALRPARSYKFVLIAFVTEGFFADEPDPLPVWVSPVHTRAAPGGTGNVKFAGNYAPTYWAQEEARMAGCRQVVWLDAIERRWVEELGGMNIFFVRGSGSTPQVVTPPLGGTLLPGVTRDTLLNLSGRLGYEPREERVSVSQWQEECNEGTITETFACGTAAAVTPVGTVRYRDVEWNVGTGMTGPVTADLRQLLTNVQTGRVPSPEGWIRFVPAPTPRNAAS</sequence>
<comment type="catalytic activity">
    <reaction evidence="11 16">
        <text>L-valine + 2-oxoglutarate = 3-methyl-2-oxobutanoate + L-glutamate</text>
        <dbReference type="Rhea" id="RHEA:24813"/>
        <dbReference type="ChEBI" id="CHEBI:11851"/>
        <dbReference type="ChEBI" id="CHEBI:16810"/>
        <dbReference type="ChEBI" id="CHEBI:29985"/>
        <dbReference type="ChEBI" id="CHEBI:57762"/>
        <dbReference type="EC" id="2.6.1.42"/>
    </reaction>
</comment>
<dbReference type="NCBIfam" id="TIGR01123">
    <property type="entry name" value="ilvE_II"/>
    <property type="match status" value="1"/>
</dbReference>
<evidence type="ECO:0000256" key="16">
    <source>
        <dbReference type="RuleBase" id="RU004517"/>
    </source>
</evidence>
<comment type="similarity">
    <text evidence="5 14">Belongs to the class-IV pyridoxal-phosphate-dependent aminotransferase family.</text>
</comment>
<dbReference type="InterPro" id="IPR018300">
    <property type="entry name" value="Aminotrans_IV_CS"/>
</dbReference>
<evidence type="ECO:0000256" key="3">
    <source>
        <dbReference type="ARBA" id="ARBA00004931"/>
    </source>
</evidence>
<evidence type="ECO:0000256" key="2">
    <source>
        <dbReference type="ARBA" id="ARBA00004824"/>
    </source>
</evidence>
<dbReference type="GeneID" id="95533797"/>
<dbReference type="InterPro" id="IPR001544">
    <property type="entry name" value="Aminotrans_IV"/>
</dbReference>
<gene>
    <name evidence="17" type="ORF">CP972_04325</name>
</gene>
<comment type="catalytic activity">
    <reaction evidence="12 16">
        <text>L-isoleucine + 2-oxoglutarate = (S)-3-methyl-2-oxopentanoate + L-glutamate</text>
        <dbReference type="Rhea" id="RHEA:24801"/>
        <dbReference type="ChEBI" id="CHEBI:16810"/>
        <dbReference type="ChEBI" id="CHEBI:29985"/>
        <dbReference type="ChEBI" id="CHEBI:35146"/>
        <dbReference type="ChEBI" id="CHEBI:58045"/>
        <dbReference type="EC" id="2.6.1.42"/>
    </reaction>
</comment>
<evidence type="ECO:0000256" key="15">
    <source>
        <dbReference type="RuleBase" id="RU004516"/>
    </source>
</evidence>
<evidence type="ECO:0000256" key="6">
    <source>
        <dbReference type="ARBA" id="ARBA00022576"/>
    </source>
</evidence>
<evidence type="ECO:0000256" key="10">
    <source>
        <dbReference type="ARBA" id="ARBA00023304"/>
    </source>
</evidence>
<keyword evidence="9 15" id="KW-0663">Pyridoxal phosphate</keyword>
<accession>A0ABX6ASK5</accession>
<reference evidence="17 18" key="1">
    <citation type="submission" date="2017-09" db="EMBL/GenBank/DDBJ databases">
        <authorList>
            <person name="Lee N."/>
            <person name="Cho B.-K."/>
        </authorList>
    </citation>
    <scope>NUCLEOTIDE SEQUENCE [LARGE SCALE GENOMIC DNA]</scope>
    <source>
        <strain evidence="17 18">ATCC 13879</strain>
    </source>
</reference>
<comment type="pathway">
    <text evidence="2">Amino-acid biosynthesis; L-isoleucine biosynthesis; L-isoleucine from 2-oxobutanoate: step 4/4.</text>
</comment>
<comment type="catalytic activity">
    <reaction evidence="13 16">
        <text>L-leucine + 2-oxoglutarate = 4-methyl-2-oxopentanoate + L-glutamate</text>
        <dbReference type="Rhea" id="RHEA:18321"/>
        <dbReference type="ChEBI" id="CHEBI:16810"/>
        <dbReference type="ChEBI" id="CHEBI:17865"/>
        <dbReference type="ChEBI" id="CHEBI:29985"/>
        <dbReference type="ChEBI" id="CHEBI:57427"/>
        <dbReference type="EC" id="2.6.1.42"/>
    </reaction>
</comment>
<dbReference type="CDD" id="cd01557">
    <property type="entry name" value="BCAT_beta_family"/>
    <property type="match status" value="1"/>
</dbReference>
<evidence type="ECO:0000313" key="18">
    <source>
        <dbReference type="Proteomes" id="UP000326041"/>
    </source>
</evidence>
<keyword evidence="6 16" id="KW-0032">Aminotransferase</keyword>
<dbReference type="Gene3D" id="3.30.470.10">
    <property type="match status" value="1"/>
</dbReference>
<dbReference type="PANTHER" id="PTHR11825:SF44">
    <property type="entry name" value="BRANCHED-CHAIN-AMINO-ACID AMINOTRANSFERASE"/>
    <property type="match status" value="1"/>
</dbReference>
<dbReference type="InterPro" id="IPR043132">
    <property type="entry name" value="BCAT-like_C"/>
</dbReference>
<comment type="pathway">
    <text evidence="4">Amino-acid biosynthesis; L-leucine biosynthesis; L-leucine from 3-methyl-2-oxobutanoate: step 4/4.</text>
</comment>
<dbReference type="EC" id="2.6.1.42" evidence="16"/>
<comment type="cofactor">
    <cofactor evidence="1 15">
        <name>pyridoxal 5'-phosphate</name>
        <dbReference type="ChEBI" id="CHEBI:597326"/>
    </cofactor>
</comment>
<dbReference type="EMBL" id="CP023697">
    <property type="protein sequence ID" value="QEV05010.1"/>
    <property type="molecule type" value="Genomic_DNA"/>
</dbReference>
<dbReference type="PIRSF" id="PIRSF006468">
    <property type="entry name" value="BCAT1"/>
    <property type="match status" value="1"/>
</dbReference>
<dbReference type="Proteomes" id="UP000326041">
    <property type="component" value="Chromosome"/>
</dbReference>
<dbReference type="PROSITE" id="PS00770">
    <property type="entry name" value="AA_TRANSFER_CLASS_4"/>
    <property type="match status" value="1"/>
</dbReference>
<dbReference type="SUPFAM" id="SSF56752">
    <property type="entry name" value="D-aminoacid aminotransferase-like PLP-dependent enzymes"/>
    <property type="match status" value="1"/>
</dbReference>
<dbReference type="Gene3D" id="3.20.10.10">
    <property type="entry name" value="D-amino Acid Aminotransferase, subunit A, domain 2"/>
    <property type="match status" value="1"/>
</dbReference>
<evidence type="ECO:0000256" key="13">
    <source>
        <dbReference type="ARBA" id="ARBA00049229"/>
    </source>
</evidence>
<evidence type="ECO:0000256" key="5">
    <source>
        <dbReference type="ARBA" id="ARBA00009320"/>
    </source>
</evidence>
<keyword evidence="8 16" id="KW-0808">Transferase</keyword>
<dbReference type="InterPro" id="IPR005786">
    <property type="entry name" value="B_amino_transII"/>
</dbReference>
<name>A0ABX6ASK5_9ACTN</name>
<evidence type="ECO:0000256" key="1">
    <source>
        <dbReference type="ARBA" id="ARBA00001933"/>
    </source>
</evidence>
<keyword evidence="18" id="KW-1185">Reference proteome</keyword>
<dbReference type="PANTHER" id="PTHR11825">
    <property type="entry name" value="SUBGROUP IIII AMINOTRANSFERASE"/>
    <property type="match status" value="1"/>
</dbReference>
<dbReference type="Pfam" id="PF01063">
    <property type="entry name" value="Aminotran_4"/>
    <property type="match status" value="1"/>
</dbReference>